<dbReference type="KEGG" id="jeh:EJN90_03960"/>
<proteinExistence type="predicted"/>
<accession>A0A3Q9BJQ7</accession>
<dbReference type="Proteomes" id="UP000273326">
    <property type="component" value="Chromosome"/>
</dbReference>
<gene>
    <name evidence="1" type="ORF">EJN90_03960</name>
</gene>
<evidence type="ECO:0000313" key="2">
    <source>
        <dbReference type="Proteomes" id="UP000273326"/>
    </source>
</evidence>
<name>A0A3Q9BJQ7_9LACT</name>
<protein>
    <recommendedName>
        <fullName evidence="3">DUF2007 domain-containing protein</fullName>
    </recommendedName>
</protein>
<sequence>MLNLFNQKELMTTFSMKEQSEITEELHNNGVKYRVKTVSRMGAERGKVGSYGLDEKGAYQYIIFVKKNEYEKAQFYLKNLLS</sequence>
<evidence type="ECO:0008006" key="3">
    <source>
        <dbReference type="Google" id="ProtNLM"/>
    </source>
</evidence>
<keyword evidence="2" id="KW-1185">Reference proteome</keyword>
<dbReference type="OrthoDB" id="1734503at2"/>
<dbReference type="RefSeq" id="WP_126108974.1">
    <property type="nucleotide sequence ID" value="NZ_CP034465.1"/>
</dbReference>
<evidence type="ECO:0000313" key="1">
    <source>
        <dbReference type="EMBL" id="AZP03892.1"/>
    </source>
</evidence>
<dbReference type="EMBL" id="CP034465">
    <property type="protein sequence ID" value="AZP03892.1"/>
    <property type="molecule type" value="Genomic_DNA"/>
</dbReference>
<organism evidence="1 2">
    <name type="scientific">Jeotgalibaca ciconiae</name>
    <dbReference type="NCBI Taxonomy" id="2496265"/>
    <lineage>
        <taxon>Bacteria</taxon>
        <taxon>Bacillati</taxon>
        <taxon>Bacillota</taxon>
        <taxon>Bacilli</taxon>
        <taxon>Lactobacillales</taxon>
        <taxon>Carnobacteriaceae</taxon>
        <taxon>Jeotgalibaca</taxon>
    </lineage>
</organism>
<dbReference type="AlphaFoldDB" id="A0A3Q9BJQ7"/>
<reference evidence="2" key="1">
    <citation type="submission" date="2018-12" db="EMBL/GenBank/DDBJ databases">
        <title>Complete genome sequencing of Jeotgalibaca sp. H21T32.</title>
        <authorList>
            <person name="Bae J.-W."/>
            <person name="Lee S.-Y."/>
        </authorList>
    </citation>
    <scope>NUCLEOTIDE SEQUENCE [LARGE SCALE GENOMIC DNA]</scope>
    <source>
        <strain evidence="2">H21T32</strain>
    </source>
</reference>